<proteinExistence type="predicted"/>
<dbReference type="STRING" id="648782.SAMN04488554_4309"/>
<dbReference type="OrthoDB" id="9888910at2"/>
<evidence type="ECO:0000313" key="2">
    <source>
        <dbReference type="EMBL" id="SEF00596.1"/>
    </source>
</evidence>
<dbReference type="RefSeq" id="WP_089775527.1">
    <property type="nucleotide sequence ID" value="NZ_FNTX01000002.1"/>
</dbReference>
<keyword evidence="3" id="KW-1185">Reference proteome</keyword>
<dbReference type="EMBL" id="FNTX01000002">
    <property type="protein sequence ID" value="SEF00596.1"/>
    <property type="molecule type" value="Genomic_DNA"/>
</dbReference>
<evidence type="ECO:0000256" key="1">
    <source>
        <dbReference type="SAM" id="Phobius"/>
    </source>
</evidence>
<protein>
    <submittedName>
        <fullName evidence="2">Uncharacterized protein</fullName>
    </submittedName>
</protein>
<keyword evidence="1" id="KW-0812">Transmembrane</keyword>
<dbReference type="Proteomes" id="UP000199220">
    <property type="component" value="Unassembled WGS sequence"/>
</dbReference>
<name>A0A1H5NGD1_9MICO</name>
<evidence type="ECO:0000313" key="3">
    <source>
        <dbReference type="Proteomes" id="UP000199220"/>
    </source>
</evidence>
<gene>
    <name evidence="2" type="ORF">SAMN04488554_4309</name>
</gene>
<organism evidence="2 3">
    <name type="scientific">Ruania alba</name>
    <dbReference type="NCBI Taxonomy" id="648782"/>
    <lineage>
        <taxon>Bacteria</taxon>
        <taxon>Bacillati</taxon>
        <taxon>Actinomycetota</taxon>
        <taxon>Actinomycetes</taxon>
        <taxon>Micrococcales</taxon>
        <taxon>Ruaniaceae</taxon>
        <taxon>Ruania</taxon>
    </lineage>
</organism>
<keyword evidence="1" id="KW-0472">Membrane</keyword>
<feature type="transmembrane region" description="Helical" evidence="1">
    <location>
        <begin position="116"/>
        <end position="134"/>
    </location>
</feature>
<accession>A0A1H5NGD1</accession>
<feature type="transmembrane region" description="Helical" evidence="1">
    <location>
        <begin position="35"/>
        <end position="55"/>
    </location>
</feature>
<dbReference type="AlphaFoldDB" id="A0A1H5NGD1"/>
<feature type="transmembrane region" description="Helical" evidence="1">
    <location>
        <begin position="86"/>
        <end position="104"/>
    </location>
</feature>
<sequence length="135" mass="14262">MSAPPPSGPDPYRQVHDDTQATAARPRPELANPNVGGVVLLLVLASIGYLVWHVIEWTGPFVSSMEACAEAGETITCLTGEEPRKWFYLPIAAVISAWSLAAGARVEGKQGRSRGFLLALAGFTVLGVSAWVSAS</sequence>
<reference evidence="3" key="1">
    <citation type="submission" date="2016-10" db="EMBL/GenBank/DDBJ databases">
        <authorList>
            <person name="Varghese N."/>
            <person name="Submissions S."/>
        </authorList>
    </citation>
    <scope>NUCLEOTIDE SEQUENCE [LARGE SCALE GENOMIC DNA]</scope>
    <source>
        <strain evidence="3">DSM 21368</strain>
    </source>
</reference>
<keyword evidence="1" id="KW-1133">Transmembrane helix</keyword>